<proteinExistence type="predicted"/>
<protein>
    <submittedName>
        <fullName evidence="2">Uncharacterized protein</fullName>
    </submittedName>
</protein>
<reference evidence="2 3" key="1">
    <citation type="journal article" date="2015" name="Biotechnol. Biofuels">
        <title>Enhanced degradation of softwood versus hardwood by the white-rot fungus Pycnoporus coccineus.</title>
        <authorList>
            <person name="Couturier M."/>
            <person name="Navarro D."/>
            <person name="Chevret D."/>
            <person name="Henrissat B."/>
            <person name="Piumi F."/>
            <person name="Ruiz-Duenas F.J."/>
            <person name="Martinez A.T."/>
            <person name="Grigoriev I.V."/>
            <person name="Riley R."/>
            <person name="Lipzen A."/>
            <person name="Berrin J.G."/>
            <person name="Master E.R."/>
            <person name="Rosso M.N."/>
        </authorList>
    </citation>
    <scope>NUCLEOTIDE SEQUENCE [LARGE SCALE GENOMIC DNA]</scope>
    <source>
        <strain evidence="2 3">BRFM310</strain>
    </source>
</reference>
<evidence type="ECO:0000313" key="3">
    <source>
        <dbReference type="Proteomes" id="UP000193067"/>
    </source>
</evidence>
<gene>
    <name evidence="2" type="ORF">PYCCODRAFT_316850</name>
</gene>
<dbReference type="EMBL" id="KZ084103">
    <property type="protein sequence ID" value="OSD02905.1"/>
    <property type="molecule type" value="Genomic_DNA"/>
</dbReference>
<evidence type="ECO:0000256" key="1">
    <source>
        <dbReference type="SAM" id="MobiDB-lite"/>
    </source>
</evidence>
<sequence length="190" mass="20814">METVHMPGAQGTAKHRSATGKDNGRVYGGMATVATRESAGTDGNRGRGRYRTTPMAWPRQSDTGQWPSYLDTGDRIQRTWRCAHRQSSHQADEVARMARARDVDAAASRSDEVRTRRPSGCARPRGHGVRRCGRPRCCRSWRNVGGVARAGAVGAGRGAGRRERAGGWAPKRLGGRFRLRHLDRSCGHQG</sequence>
<evidence type="ECO:0000313" key="2">
    <source>
        <dbReference type="EMBL" id="OSD02905.1"/>
    </source>
</evidence>
<name>A0A1Y2IP65_TRAC3</name>
<feature type="region of interest" description="Disordered" evidence="1">
    <location>
        <begin position="1"/>
        <end position="68"/>
    </location>
</feature>
<accession>A0A1Y2IP65</accession>
<feature type="compositionally biased region" description="Basic and acidic residues" evidence="1">
    <location>
        <begin position="103"/>
        <end position="115"/>
    </location>
</feature>
<keyword evidence="3" id="KW-1185">Reference proteome</keyword>
<feature type="region of interest" description="Disordered" evidence="1">
    <location>
        <begin position="103"/>
        <end position="126"/>
    </location>
</feature>
<dbReference type="AlphaFoldDB" id="A0A1Y2IP65"/>
<organism evidence="2 3">
    <name type="scientific">Trametes coccinea (strain BRFM310)</name>
    <name type="common">Pycnoporus coccineus</name>
    <dbReference type="NCBI Taxonomy" id="1353009"/>
    <lineage>
        <taxon>Eukaryota</taxon>
        <taxon>Fungi</taxon>
        <taxon>Dikarya</taxon>
        <taxon>Basidiomycota</taxon>
        <taxon>Agaricomycotina</taxon>
        <taxon>Agaricomycetes</taxon>
        <taxon>Polyporales</taxon>
        <taxon>Polyporaceae</taxon>
        <taxon>Trametes</taxon>
    </lineage>
</organism>
<dbReference type="Proteomes" id="UP000193067">
    <property type="component" value="Unassembled WGS sequence"/>
</dbReference>